<proteinExistence type="predicted"/>
<evidence type="ECO:0008006" key="3">
    <source>
        <dbReference type="Google" id="ProtNLM"/>
    </source>
</evidence>
<sequence>MKNKQEKLKDLAESQRYDIIGISETWWDESCDWSAMIEGLVSEMEIHDCLGHNDHEAIKFKICVDRRKSASKTATLDMRRADFRLLRELVSKDENGHLTNRDMNKAEVFKAFFAFVFNPDDGPRAPQCPELEGPGFENDKLPVDSNLSGICCSSWIPISL</sequence>
<dbReference type="PANTHER" id="PTHR33395:SF22">
    <property type="entry name" value="REVERSE TRANSCRIPTASE DOMAIN-CONTAINING PROTEIN"/>
    <property type="match status" value="1"/>
</dbReference>
<dbReference type="EMBL" id="QRBI01000113">
    <property type="protein sequence ID" value="RMC09738.1"/>
    <property type="molecule type" value="Genomic_DNA"/>
</dbReference>
<dbReference type="STRING" id="333673.A0A3M0K978"/>
<dbReference type="Proteomes" id="UP000269221">
    <property type="component" value="Unassembled WGS sequence"/>
</dbReference>
<name>A0A3M0K978_HIRRU</name>
<dbReference type="AlphaFoldDB" id="A0A3M0K978"/>
<dbReference type="PANTHER" id="PTHR33395">
    <property type="entry name" value="TRANSCRIPTASE, PUTATIVE-RELATED-RELATED"/>
    <property type="match status" value="1"/>
</dbReference>
<organism evidence="1 2">
    <name type="scientific">Hirundo rustica rustica</name>
    <dbReference type="NCBI Taxonomy" id="333673"/>
    <lineage>
        <taxon>Eukaryota</taxon>
        <taxon>Metazoa</taxon>
        <taxon>Chordata</taxon>
        <taxon>Craniata</taxon>
        <taxon>Vertebrata</taxon>
        <taxon>Euteleostomi</taxon>
        <taxon>Archelosauria</taxon>
        <taxon>Archosauria</taxon>
        <taxon>Dinosauria</taxon>
        <taxon>Saurischia</taxon>
        <taxon>Theropoda</taxon>
        <taxon>Coelurosauria</taxon>
        <taxon>Aves</taxon>
        <taxon>Neognathae</taxon>
        <taxon>Neoaves</taxon>
        <taxon>Telluraves</taxon>
        <taxon>Australaves</taxon>
        <taxon>Passeriformes</taxon>
        <taxon>Sylvioidea</taxon>
        <taxon>Hirundinidae</taxon>
        <taxon>Hirundo</taxon>
    </lineage>
</organism>
<dbReference type="GO" id="GO:0007508">
    <property type="term" value="P:larval heart development"/>
    <property type="evidence" value="ECO:0007669"/>
    <property type="project" value="TreeGrafter"/>
</dbReference>
<protein>
    <recommendedName>
        <fullName evidence="3">Endonuclease/exonuclease/phosphatase domain-containing protein</fullName>
    </recommendedName>
</protein>
<keyword evidence="2" id="KW-1185">Reference proteome</keyword>
<dbReference type="GO" id="GO:0061343">
    <property type="term" value="P:cell adhesion involved in heart morphogenesis"/>
    <property type="evidence" value="ECO:0007669"/>
    <property type="project" value="TreeGrafter"/>
</dbReference>
<reference evidence="1 2" key="1">
    <citation type="submission" date="2018-07" db="EMBL/GenBank/DDBJ databases">
        <title>A high quality draft genome assembly of the barn swallow (H. rustica rustica).</title>
        <authorList>
            <person name="Formenti G."/>
            <person name="Chiara M."/>
            <person name="Poveda L."/>
            <person name="Francoijs K.-J."/>
            <person name="Bonisoli-Alquati A."/>
            <person name="Canova L."/>
            <person name="Gianfranceschi L."/>
            <person name="Horner D.S."/>
            <person name="Saino N."/>
        </authorList>
    </citation>
    <scope>NUCLEOTIDE SEQUENCE [LARGE SCALE GENOMIC DNA]</scope>
    <source>
        <strain evidence="1">Chelidonia</strain>
        <tissue evidence="1">Blood</tissue>
    </source>
</reference>
<comment type="caution">
    <text evidence="1">The sequence shown here is derived from an EMBL/GenBank/DDBJ whole genome shotgun (WGS) entry which is preliminary data.</text>
</comment>
<evidence type="ECO:0000313" key="1">
    <source>
        <dbReference type="EMBL" id="RMC09738.1"/>
    </source>
</evidence>
<evidence type="ECO:0000313" key="2">
    <source>
        <dbReference type="Proteomes" id="UP000269221"/>
    </source>
</evidence>
<accession>A0A3M0K978</accession>
<dbReference type="GO" id="GO:0031012">
    <property type="term" value="C:extracellular matrix"/>
    <property type="evidence" value="ECO:0007669"/>
    <property type="project" value="TreeGrafter"/>
</dbReference>
<gene>
    <name evidence="1" type="ORF">DUI87_13525</name>
</gene>